<keyword evidence="2" id="KW-0690">Ribosome biogenesis</keyword>
<dbReference type="InterPro" id="IPR036322">
    <property type="entry name" value="WD40_repeat_dom_sf"/>
</dbReference>
<dbReference type="Pfam" id="PF23769">
    <property type="entry name" value="Beta-prop_WDR75_2nd"/>
    <property type="match status" value="1"/>
</dbReference>
<feature type="repeat" description="WD" evidence="8">
    <location>
        <begin position="74"/>
        <end position="116"/>
    </location>
</feature>
<keyword evidence="7" id="KW-0539">Nucleus</keyword>
<evidence type="ECO:0000313" key="11">
    <source>
        <dbReference type="Proteomes" id="UP000789572"/>
    </source>
</evidence>
<evidence type="ECO:0000313" key="10">
    <source>
        <dbReference type="EMBL" id="CAG8557428.1"/>
    </source>
</evidence>
<dbReference type="GO" id="GO:2000234">
    <property type="term" value="P:positive regulation of rRNA processing"/>
    <property type="evidence" value="ECO:0007669"/>
    <property type="project" value="TreeGrafter"/>
</dbReference>
<feature type="repeat" description="WD" evidence="8">
    <location>
        <begin position="263"/>
        <end position="304"/>
    </location>
</feature>
<evidence type="ECO:0000256" key="3">
    <source>
        <dbReference type="ARBA" id="ARBA00022552"/>
    </source>
</evidence>
<evidence type="ECO:0000256" key="8">
    <source>
        <dbReference type="PROSITE-ProRule" id="PRU00221"/>
    </source>
</evidence>
<dbReference type="GO" id="GO:0006364">
    <property type="term" value="P:rRNA processing"/>
    <property type="evidence" value="ECO:0007669"/>
    <property type="project" value="UniProtKB-KW"/>
</dbReference>
<comment type="subcellular location">
    <subcellularLocation>
        <location evidence="1">Nucleus</location>
        <location evidence="1">Nucleolus</location>
    </subcellularLocation>
</comment>
<evidence type="ECO:0000256" key="4">
    <source>
        <dbReference type="ARBA" id="ARBA00022574"/>
    </source>
</evidence>
<dbReference type="Pfam" id="PF23869">
    <property type="entry name" value="Beta-prop_WDR75_1st"/>
    <property type="match status" value="1"/>
</dbReference>
<dbReference type="GO" id="GO:0003723">
    <property type="term" value="F:RNA binding"/>
    <property type="evidence" value="ECO:0007669"/>
    <property type="project" value="InterPro"/>
</dbReference>
<dbReference type="InterPro" id="IPR001680">
    <property type="entry name" value="WD40_rpt"/>
</dbReference>
<gene>
    <name evidence="10" type="ORF">POCULU_LOCUS5337</name>
</gene>
<dbReference type="PROSITE" id="PS00678">
    <property type="entry name" value="WD_REPEATS_1"/>
    <property type="match status" value="1"/>
</dbReference>
<evidence type="ECO:0000256" key="2">
    <source>
        <dbReference type="ARBA" id="ARBA00022517"/>
    </source>
</evidence>
<dbReference type="InterPro" id="IPR053826">
    <property type="entry name" value="WDR75"/>
</dbReference>
<feature type="domain" description="WD repeat-containing protein 75 second beta-propeller" evidence="9">
    <location>
        <begin position="364"/>
        <end position="669"/>
    </location>
</feature>
<organism evidence="10 11">
    <name type="scientific">Paraglomus occultum</name>
    <dbReference type="NCBI Taxonomy" id="144539"/>
    <lineage>
        <taxon>Eukaryota</taxon>
        <taxon>Fungi</taxon>
        <taxon>Fungi incertae sedis</taxon>
        <taxon>Mucoromycota</taxon>
        <taxon>Glomeromycotina</taxon>
        <taxon>Glomeromycetes</taxon>
        <taxon>Paraglomerales</taxon>
        <taxon>Paraglomeraceae</taxon>
        <taxon>Paraglomus</taxon>
    </lineage>
</organism>
<evidence type="ECO:0000256" key="5">
    <source>
        <dbReference type="ARBA" id="ARBA00022737"/>
    </source>
</evidence>
<accession>A0A9N9B9S5</accession>
<dbReference type="PROSITE" id="PS50082">
    <property type="entry name" value="WD_REPEATS_2"/>
    <property type="match status" value="2"/>
</dbReference>
<dbReference type="PROSITE" id="PS50294">
    <property type="entry name" value="WD_REPEATS_REGION"/>
    <property type="match status" value="1"/>
</dbReference>
<dbReference type="GO" id="GO:0045943">
    <property type="term" value="P:positive regulation of transcription by RNA polymerase I"/>
    <property type="evidence" value="ECO:0007669"/>
    <property type="project" value="InterPro"/>
</dbReference>
<evidence type="ECO:0000256" key="6">
    <source>
        <dbReference type="ARBA" id="ARBA00023163"/>
    </source>
</evidence>
<keyword evidence="6" id="KW-0804">Transcription</keyword>
<proteinExistence type="predicted"/>
<name>A0A9N9B9S5_9GLOM</name>
<dbReference type="InterPro" id="IPR015943">
    <property type="entry name" value="WD40/YVTN_repeat-like_dom_sf"/>
</dbReference>
<keyword evidence="5" id="KW-0677">Repeat</keyword>
<dbReference type="AlphaFoldDB" id="A0A9N9B9S5"/>
<protein>
    <submittedName>
        <fullName evidence="10">11355_t:CDS:1</fullName>
    </submittedName>
</protein>
<evidence type="ECO:0000259" key="9">
    <source>
        <dbReference type="Pfam" id="PF23769"/>
    </source>
</evidence>
<dbReference type="PANTHER" id="PTHR44215">
    <property type="entry name" value="WD REPEAT-CONTAINING PROTEIN 75"/>
    <property type="match status" value="1"/>
</dbReference>
<reference evidence="10" key="1">
    <citation type="submission" date="2021-06" db="EMBL/GenBank/DDBJ databases">
        <authorList>
            <person name="Kallberg Y."/>
            <person name="Tangrot J."/>
            <person name="Rosling A."/>
        </authorList>
    </citation>
    <scope>NUCLEOTIDE SEQUENCE</scope>
    <source>
        <strain evidence="10">IA702</strain>
    </source>
</reference>
<dbReference type="PANTHER" id="PTHR44215:SF1">
    <property type="entry name" value="WD REPEAT-CONTAINING PROTEIN 75"/>
    <property type="match status" value="1"/>
</dbReference>
<evidence type="ECO:0000256" key="1">
    <source>
        <dbReference type="ARBA" id="ARBA00004604"/>
    </source>
</evidence>
<evidence type="ECO:0000256" key="7">
    <source>
        <dbReference type="ARBA" id="ARBA00023242"/>
    </source>
</evidence>
<sequence length="726" mass="81143">MADIPYFGAKEVDGHHLSEFPIVFSANSKYIFLCSSANLVEWIIYFYNSARSSIKIYSVETGDVVRHLSVSSSEDGHTGKITCLGRNPKNQEELVSGSLDGKIKIWNTRKSGTLIATYDVGQPIIRMAISDSGPNSSTRIFLATEVTNTVHSAYLSEIILLTVWRPNKSQMVTLTRSKYPCSGLGVYADGSCAVASYKMNYDVIVFSNESDVIVDRRKHPKAITALAVHPKLPIVALGDATGAITIIRQLGDRSVVKPPSTKYHWHAHQVMYLAYSLKGTYLLSGGEEGVLVEWHIESGQRRFVPRLGGEINAISVSPDDTIYAVSLANNTVKLVASMNLDLKQAIQGLHVQGKRRLEDITAGLTIEPRTSNLVINGQPGSLQFYDVRSEKHVLDLDVSQQSLVSRTDYEEITRFQVVYVAFSADERWMATVDTRDDKEHEMESFLKFWRYDDNELTYMLHSRLSIRHKETIISLVFDNEKNEGSPKIVTTNIDKRFTIWQLKEQSNSKDADGEVVWVEVFNGLYKDYNPHVAAFSEDNSILAVTFDSKVTLWNTSTYQLFDVLDCLPTSDKLTHVTFINGSGAYLVAASPDRISVWNLITNSVWWSVSFPVHHLAADADGSTFTVASNVERRGIKKCYVCIFNPRSAVPVALREVDGNIHAMVYLPPRATKNMSKIISTNSPKDEATDITSNGSPNIIYFNNYCDLHILPTIDDDSDAIRSKDDK</sequence>
<dbReference type="OrthoDB" id="4096at2759"/>
<keyword evidence="11" id="KW-1185">Reference proteome</keyword>
<dbReference type="Proteomes" id="UP000789572">
    <property type="component" value="Unassembled WGS sequence"/>
</dbReference>
<dbReference type="EMBL" id="CAJVPJ010000804">
    <property type="protein sequence ID" value="CAG8557428.1"/>
    <property type="molecule type" value="Genomic_DNA"/>
</dbReference>
<dbReference type="SUPFAM" id="SSF50978">
    <property type="entry name" value="WD40 repeat-like"/>
    <property type="match status" value="1"/>
</dbReference>
<keyword evidence="3" id="KW-0698">rRNA processing</keyword>
<dbReference type="GO" id="GO:0032040">
    <property type="term" value="C:small-subunit processome"/>
    <property type="evidence" value="ECO:0007669"/>
    <property type="project" value="InterPro"/>
</dbReference>
<dbReference type="InterPro" id="IPR057644">
    <property type="entry name" value="Beta-prop_WDR75_2nd"/>
</dbReference>
<dbReference type="SMART" id="SM00320">
    <property type="entry name" value="WD40"/>
    <property type="match status" value="6"/>
</dbReference>
<dbReference type="InterPro" id="IPR019775">
    <property type="entry name" value="WD40_repeat_CS"/>
</dbReference>
<dbReference type="SUPFAM" id="SSF82171">
    <property type="entry name" value="DPP6 N-terminal domain-like"/>
    <property type="match status" value="1"/>
</dbReference>
<keyword evidence="4 8" id="KW-0853">WD repeat</keyword>
<comment type="caution">
    <text evidence="10">The sequence shown here is derived from an EMBL/GenBank/DDBJ whole genome shotgun (WGS) entry which is preliminary data.</text>
</comment>
<dbReference type="Gene3D" id="2.130.10.10">
    <property type="entry name" value="YVTN repeat-like/Quinoprotein amine dehydrogenase"/>
    <property type="match status" value="3"/>
</dbReference>